<gene>
    <name evidence="2" type="ORF">NCTC13354_01378</name>
</gene>
<keyword evidence="1" id="KW-1133">Transmembrane helix</keyword>
<feature type="transmembrane region" description="Helical" evidence="1">
    <location>
        <begin position="120"/>
        <end position="138"/>
    </location>
</feature>
<sequence>MAQKLTPTSILMLAALAAVAGVTCFVLFALLIRSGASPVGVHGLLFLAPIGVGILVAWQAWLVRAYKLGKRAMDPVHAARIWVLTQATSRAGALLCGGAAGISVAYWLGGPTAYLTEQAINAGLAAFGALVMTVAGLIGERWCMVDDDGQPETTQAAGA</sequence>
<organism evidence="2 3">
    <name type="scientific">Trueperella bialowiezensis</name>
    <dbReference type="NCBI Taxonomy" id="312285"/>
    <lineage>
        <taxon>Bacteria</taxon>
        <taxon>Bacillati</taxon>
        <taxon>Actinomycetota</taxon>
        <taxon>Actinomycetes</taxon>
        <taxon>Actinomycetales</taxon>
        <taxon>Actinomycetaceae</taxon>
        <taxon>Trueperella</taxon>
    </lineage>
</organism>
<keyword evidence="1" id="KW-0812">Transmembrane</keyword>
<evidence type="ECO:0000313" key="3">
    <source>
        <dbReference type="Proteomes" id="UP000269542"/>
    </source>
</evidence>
<keyword evidence="3" id="KW-1185">Reference proteome</keyword>
<feature type="transmembrane region" description="Helical" evidence="1">
    <location>
        <begin position="44"/>
        <end position="66"/>
    </location>
</feature>
<dbReference type="OrthoDB" id="3268129at2"/>
<dbReference type="KEGG" id="tbw:NCTC13354_01378"/>
<dbReference type="Proteomes" id="UP000269542">
    <property type="component" value="Chromosome"/>
</dbReference>
<evidence type="ECO:0000256" key="1">
    <source>
        <dbReference type="SAM" id="Phobius"/>
    </source>
</evidence>
<dbReference type="Pfam" id="PF11377">
    <property type="entry name" value="DUF3180"/>
    <property type="match status" value="1"/>
</dbReference>
<reference evidence="2 3" key="1">
    <citation type="submission" date="2018-12" db="EMBL/GenBank/DDBJ databases">
        <authorList>
            <consortium name="Pathogen Informatics"/>
        </authorList>
    </citation>
    <scope>NUCLEOTIDE SEQUENCE [LARGE SCALE GENOMIC DNA]</scope>
    <source>
        <strain evidence="2 3">NCTC13354</strain>
    </source>
</reference>
<proteinExistence type="predicted"/>
<feature type="transmembrane region" description="Helical" evidence="1">
    <location>
        <begin position="87"/>
        <end position="108"/>
    </location>
</feature>
<evidence type="ECO:0000313" key="2">
    <source>
        <dbReference type="EMBL" id="VEI13657.1"/>
    </source>
</evidence>
<protein>
    <submittedName>
        <fullName evidence="2">Protein of uncharacterized function (DUF3180)</fullName>
    </submittedName>
</protein>
<dbReference type="EMBL" id="LR134476">
    <property type="protein sequence ID" value="VEI13657.1"/>
    <property type="molecule type" value="Genomic_DNA"/>
</dbReference>
<feature type="transmembrane region" description="Helical" evidence="1">
    <location>
        <begin position="12"/>
        <end position="32"/>
    </location>
</feature>
<dbReference type="AlphaFoldDB" id="A0A448PFG0"/>
<dbReference type="InterPro" id="IPR021517">
    <property type="entry name" value="DUF3180"/>
</dbReference>
<accession>A0A448PFG0</accession>
<dbReference type="RefSeq" id="WP_126416740.1">
    <property type="nucleotide sequence ID" value="NZ_LR134476.1"/>
</dbReference>
<name>A0A448PFG0_9ACTO</name>
<keyword evidence="1" id="KW-0472">Membrane</keyword>